<dbReference type="Proteomes" id="UP000031737">
    <property type="component" value="Unassembled WGS sequence"/>
</dbReference>
<proteinExistence type="predicted"/>
<dbReference type="VEuPathDB" id="TriTrypDB:TRSC58_04294"/>
<organism evidence="2 3">
    <name type="scientific">Trypanosoma rangeli SC58</name>
    <dbReference type="NCBI Taxonomy" id="429131"/>
    <lineage>
        <taxon>Eukaryota</taxon>
        <taxon>Discoba</taxon>
        <taxon>Euglenozoa</taxon>
        <taxon>Kinetoplastea</taxon>
        <taxon>Metakinetoplastina</taxon>
        <taxon>Trypanosomatida</taxon>
        <taxon>Trypanosomatidae</taxon>
        <taxon>Trypanosoma</taxon>
        <taxon>Herpetosoma</taxon>
    </lineage>
</organism>
<feature type="region of interest" description="Disordered" evidence="1">
    <location>
        <begin position="99"/>
        <end position="131"/>
    </location>
</feature>
<gene>
    <name evidence="2" type="ORF">TRSC58_04294</name>
</gene>
<dbReference type="EMBL" id="AUPL01004294">
    <property type="protein sequence ID" value="ESL08011.1"/>
    <property type="molecule type" value="Genomic_DNA"/>
</dbReference>
<dbReference type="OrthoDB" id="250635at2759"/>
<evidence type="ECO:0000313" key="3">
    <source>
        <dbReference type="Proteomes" id="UP000031737"/>
    </source>
</evidence>
<accession>A0A061J1M3</accession>
<dbReference type="AlphaFoldDB" id="A0A061J1M3"/>
<evidence type="ECO:0000313" key="2">
    <source>
        <dbReference type="EMBL" id="ESL08011.1"/>
    </source>
</evidence>
<keyword evidence="3" id="KW-1185">Reference proteome</keyword>
<evidence type="ECO:0000256" key="1">
    <source>
        <dbReference type="SAM" id="MobiDB-lite"/>
    </source>
</evidence>
<protein>
    <submittedName>
        <fullName evidence="2">Uncharacterized protein</fullName>
    </submittedName>
</protein>
<reference evidence="2 3" key="1">
    <citation type="submission" date="2013-07" db="EMBL/GenBank/DDBJ databases">
        <authorList>
            <person name="Stoco P.H."/>
            <person name="Wagner G."/>
            <person name="Gerber A."/>
            <person name="Zaha A."/>
            <person name="Thompson C."/>
            <person name="Bartholomeu D.C."/>
            <person name="Luckemeyer D.D."/>
            <person name="Bahia D."/>
            <person name="Loreto E."/>
            <person name="Prestes E.B."/>
            <person name="Lima F.M."/>
            <person name="Rodrigues-Luiz G."/>
            <person name="Vallejo G.A."/>
            <person name="Filho J.F."/>
            <person name="Monteiro K.M."/>
            <person name="Tyler K.M."/>
            <person name="de Almeida L.G."/>
            <person name="Ortiz M.F."/>
            <person name="Siervo M.A."/>
            <person name="de Moraes M.H."/>
            <person name="Cunha O.L."/>
            <person name="Mendonca-Neto R."/>
            <person name="Silva R."/>
            <person name="Teixeira S.M."/>
            <person name="Murta S.M."/>
            <person name="Sincero T.C."/>
            <person name="Mendes T.A."/>
            <person name="Urmenyi T.P."/>
            <person name="Silva V.G."/>
            <person name="da Rocha W.D."/>
            <person name="Andersson B."/>
            <person name="Romanha A.J."/>
            <person name="Steindel M."/>
            <person name="de Vasconcelos A.T."/>
            <person name="Grisard E.C."/>
        </authorList>
    </citation>
    <scope>NUCLEOTIDE SEQUENCE [LARGE SCALE GENOMIC DNA]</scope>
    <source>
        <strain evidence="2 3">SC58</strain>
    </source>
</reference>
<feature type="region of interest" description="Disordered" evidence="1">
    <location>
        <begin position="362"/>
        <end position="402"/>
    </location>
</feature>
<name>A0A061J1M3_TRYRA</name>
<feature type="compositionally biased region" description="Low complexity" evidence="1">
    <location>
        <begin position="383"/>
        <end position="392"/>
    </location>
</feature>
<sequence length="441" mass="48125">MVRDGDEPRSTEALLTELQRLRSDPVLQPYMGGHSGSTVRPPMLKEAAAAEGTSLGREGAESLVAFQTRLSREEENRLRNSLKAQRAFQRALQSLEACRAPPEQRTEGCTAIAPSSSDPADVAGHGAPSFEPHTEAVVRGRTVAARMQDTVATMQEKLLLRDRTIERLQTELDETRAMYESGIARMQAAHAQWRQESERETARLKMQLAQLAPAGNLAVNATADAGEFLEALDFKERLLQEMQDAFECASQEWKSDTARTVAGLRLTVEEEVRSVVHKAESLVEELQTALSALAASRHGTTSPLTAEAAGRLLQEEAMLLSSWEAKLREHVRTTVKHAVRGRVKDILRPFVERELQGHRELNMPRHSGPVHAAPTVEAAGGASSPPVVVLSPSPSPSPSPDAVRYGAVPALEAAARGVTARTQNGRPDGPGRPVWLKRFCY</sequence>
<comment type="caution">
    <text evidence="2">The sequence shown here is derived from an EMBL/GenBank/DDBJ whole genome shotgun (WGS) entry which is preliminary data.</text>
</comment>